<dbReference type="EMBL" id="VSSQ01109136">
    <property type="protein sequence ID" value="MPN47547.1"/>
    <property type="molecule type" value="Genomic_DNA"/>
</dbReference>
<evidence type="ECO:0000313" key="2">
    <source>
        <dbReference type="EMBL" id="MPN47547.1"/>
    </source>
</evidence>
<protein>
    <submittedName>
        <fullName evidence="2">Uncharacterized protein</fullName>
    </submittedName>
</protein>
<name>A0A645I868_9ZZZZ</name>
<feature type="compositionally biased region" description="Acidic residues" evidence="1">
    <location>
        <begin position="11"/>
        <end position="22"/>
    </location>
</feature>
<gene>
    <name evidence="2" type="ORF">SDC9_195150</name>
</gene>
<organism evidence="2">
    <name type="scientific">bioreactor metagenome</name>
    <dbReference type="NCBI Taxonomy" id="1076179"/>
    <lineage>
        <taxon>unclassified sequences</taxon>
        <taxon>metagenomes</taxon>
        <taxon>ecological metagenomes</taxon>
    </lineage>
</organism>
<dbReference type="AlphaFoldDB" id="A0A645I868"/>
<feature type="region of interest" description="Disordered" evidence="1">
    <location>
        <begin position="1"/>
        <end position="49"/>
    </location>
</feature>
<comment type="caution">
    <text evidence="2">The sequence shown here is derived from an EMBL/GenBank/DDBJ whole genome shotgun (WGS) entry which is preliminary data.</text>
</comment>
<evidence type="ECO:0000256" key="1">
    <source>
        <dbReference type="SAM" id="MobiDB-lite"/>
    </source>
</evidence>
<sequence>MPLLPEHGGYEIEEHDEEEQDDESRQKTGNGPAPHADCSPGGGGIGGSFVLFYREHDDNDPNEDGRRTPSQCCPCRCRERQAVAPLPG</sequence>
<accession>A0A645I868</accession>
<reference evidence="2" key="1">
    <citation type="submission" date="2019-08" db="EMBL/GenBank/DDBJ databases">
        <authorList>
            <person name="Kucharzyk K."/>
            <person name="Murdoch R.W."/>
            <person name="Higgins S."/>
            <person name="Loffler F."/>
        </authorList>
    </citation>
    <scope>NUCLEOTIDE SEQUENCE</scope>
</reference>
<proteinExistence type="predicted"/>